<evidence type="ECO:0000313" key="7">
    <source>
        <dbReference type="Proteomes" id="UP000016928"/>
    </source>
</evidence>
<dbReference type="STRING" id="1229664.N4TPD9"/>
<dbReference type="GO" id="GO:0030488">
    <property type="term" value="P:tRNA methylation"/>
    <property type="evidence" value="ECO:0007669"/>
    <property type="project" value="TreeGrafter"/>
</dbReference>
<dbReference type="GO" id="GO:0005829">
    <property type="term" value="C:cytosol"/>
    <property type="evidence" value="ECO:0007669"/>
    <property type="project" value="TreeGrafter"/>
</dbReference>
<dbReference type="HOGENOM" id="CLU_001011_1_0_1"/>
<reference evidence="7" key="2">
    <citation type="journal article" date="2014" name="PLoS ONE">
        <title>Genome and Transcriptome Analysis of the Fungal Pathogen Fusarium oxysporum f. sp. cubense Causing Banana Vascular Wilt Disease.</title>
        <authorList>
            <person name="Guo L."/>
            <person name="Han L."/>
            <person name="Yang L."/>
            <person name="Zeng H."/>
            <person name="Fan D."/>
            <person name="Zhu Y."/>
            <person name="Feng Y."/>
            <person name="Wang G."/>
            <person name="Peng C."/>
            <person name="Jiang X."/>
            <person name="Zhou D."/>
            <person name="Ni P."/>
            <person name="Liang C."/>
            <person name="Liu L."/>
            <person name="Wang J."/>
            <person name="Mao C."/>
            <person name="Fang X."/>
            <person name="Peng M."/>
            <person name="Huang J."/>
        </authorList>
    </citation>
    <scope>NUCLEOTIDE SEQUENCE [LARGE SCALE GENOMIC DNA]</scope>
    <source>
        <strain evidence="7">race 1</strain>
    </source>
</reference>
<dbReference type="Pfam" id="PF10350">
    <property type="entry name" value="DUF2428"/>
    <property type="match status" value="1"/>
</dbReference>
<proteinExistence type="inferred from homology"/>
<evidence type="ECO:0000259" key="5">
    <source>
        <dbReference type="Pfam" id="PF25151"/>
    </source>
</evidence>
<dbReference type="InterPro" id="IPR056842">
    <property type="entry name" value="THADA-like_TPR_C"/>
</dbReference>
<dbReference type="InterPro" id="IPR056843">
    <property type="entry name" value="THADA-like_TPR"/>
</dbReference>
<dbReference type="OrthoDB" id="73997at2759"/>
<organism evidence="6 7">
    <name type="scientific">Fusarium oxysporum f. sp. cubense (strain race 1)</name>
    <name type="common">Panama disease fungus</name>
    <dbReference type="NCBI Taxonomy" id="1229664"/>
    <lineage>
        <taxon>Eukaryota</taxon>
        <taxon>Fungi</taxon>
        <taxon>Dikarya</taxon>
        <taxon>Ascomycota</taxon>
        <taxon>Pezizomycotina</taxon>
        <taxon>Sordariomycetes</taxon>
        <taxon>Hypocreomycetidae</taxon>
        <taxon>Hypocreales</taxon>
        <taxon>Nectriaceae</taxon>
        <taxon>Fusarium</taxon>
        <taxon>Fusarium oxysporum species complex</taxon>
    </lineage>
</organism>
<reference evidence="7" key="1">
    <citation type="submission" date="2012-09" db="EMBL/GenBank/DDBJ databases">
        <title>Genome sequencing and comparative transcriptomics of race 1 and race 4 of banana pathogen: Fusarium oxysporum f. sp. cubense.</title>
        <authorList>
            <person name="Fang X."/>
            <person name="Huang J."/>
        </authorList>
    </citation>
    <scope>NUCLEOTIDE SEQUENCE [LARGE SCALE GENOMIC DNA]</scope>
    <source>
        <strain evidence="7">race 1</strain>
    </source>
</reference>
<dbReference type="Pfam" id="PF25150">
    <property type="entry name" value="TPR_Trm732"/>
    <property type="match status" value="1"/>
</dbReference>
<name>N4TPD9_FUSC1</name>
<feature type="domain" description="tRNA (32-2'-O)-methyltransferase regulator THADA-like C-terminal TPR repeats region" evidence="5">
    <location>
        <begin position="855"/>
        <end position="1011"/>
    </location>
</feature>
<gene>
    <name evidence="6" type="ORF">FOC1_g10013873</name>
</gene>
<sequence length="1481" mass="165233">MKDTAQQVDDLIANSNHISKWVEEQSSEEQSSWAQSIFTRLLESASQPRGASGNSCVKLCGFVEQSSKSQSQSLKLWAYSRDVTIQLFNFYVEWNESDNHRSMKLVLDLLPQLIRRNPDEKAGQETKSTILDNLVSIVTGKSSKPLAKSAIKALDHLLAKDIVTLDEIRSSYVTLQQKDTSKNPLEVWKSFIFELFHWMTLHFVCPTAGRFIVCVYRGLRSQDQRETSGQLSIETWHRWLLEAINEEPSILEPVKNYIFLPLFKADKSEALGFLKRMNEHEAVSAGHEIDINLPALLQLAALEIGKKVGLVEEPALGDDKSADSDSSIVLDEKVLESVLAHPSHEVRSLALSLLMSSPSTTRPYSSTALDLLRKHLATYFADSDAKFRNEVAGKVRDMFRRVRGAIFVLKKSIPRAAARKQKEQPGQVQEQHILYRTNLISLPEAQLVHCLEYHEKFLFWYIGFLCSELTPTASYQRHSASLKAVTFILRMEGEKSKTWETADDQTLFFDQFGSSWLRALSDLIMDPFDDIRSHAATVLRWIFSDSRYRNFYLMARQGKLNPTEELTELLRRTEELARKTARADHSDGVARVSQLLYRLSENEQHRVALLSKLIGGLEARLVVAEKDLGRVVSELQFSEGELQSVQALQDALVTCCERVWAAVRDILCDDSPEGHLPQELEEVDGLDTKDVLSYSFRSVHEASLRHRGAFTTVALTFSTCCQLVKHLDQAKAGAEGGTTLLEQWYAGTLEAINAQVSTTRRSAGIPAMMTGVLSANAPNPSFEQVMNKLMEIASQEARVTETDGSNLPQVHAYNCLKEIFKSSYLTAMGNKSEKFLPQCLELAANGLKSELWAIRNCGLILLRSLIDCLFGSHQSKALMEAGWDGKANRIAHHRYPSLPRTLLHLLESGHQMMASIAASSAAAESVFPALDIIRRAGPPEVLREELQIHIAKYLASPVWHVREIAARTLCSCLLHAKWLDTITSIAAESVRSQIGNVQNHVHGVLLALKYIVDRLSEVMPEQLQHDIPKLSGFLIEYWREIQALDSPEIPAAYLEVANLVRALPRPGSIDPIQLEFPTSNNREGALLRAQRVIHEVHSIAEGSGPIENLNTLFLSKTMGVNTIVAGLETVPKLWDISRLSEQDVGKFCNLYRDVCVKIGPVEPRVIALLKSGNISLVSPDLLLEVWSSLPLSSINPALANAVIRISGCIIAILCRAQVVTPEGIKNWGHMMADAGLDDKDFDTRLATVESLCSFFSIIEVGQPWTQEEHLAAILALYDSLNDDDDDIRDVGSAAVQSILGKALVPIEAANRLLLWLAQHYAGSPTFRQVVVRRIMGDSRYPTPKNNAVSIQDQLQEAMKFDDSLFVIEKQNLFVDEVRETQRWIALYENLTWESNDPSLDSLTTWTSAGLEAMQNLARQEDGPLGYASKPEVFAILSRVVRASAAIARKQPDSGLCERINKSGSVVQDGLGHMSGLLLQSF</sequence>
<protein>
    <recommendedName>
        <fullName evidence="8">DUF2428 domain-containing protein</fullName>
    </recommendedName>
</protein>
<dbReference type="OMA" id="LIMDPFD"/>
<evidence type="ECO:0000256" key="1">
    <source>
        <dbReference type="ARBA" id="ARBA00010409"/>
    </source>
</evidence>
<dbReference type="PANTHER" id="PTHR14387:SF0">
    <property type="entry name" value="DUF2428 DOMAIN-CONTAINING PROTEIN"/>
    <property type="match status" value="1"/>
</dbReference>
<dbReference type="VEuPathDB" id="FungiDB:FOC1_g10013873"/>
<accession>N4TPD9</accession>
<feature type="domain" description="tRNA (32-2'-O)-methyltransferase regulator THADA-like TPR repeats region" evidence="4">
    <location>
        <begin position="233"/>
        <end position="532"/>
    </location>
</feature>
<dbReference type="InterPro" id="IPR051954">
    <property type="entry name" value="tRNA_methyltransferase_THADA"/>
</dbReference>
<keyword evidence="2" id="KW-0819">tRNA processing</keyword>
<evidence type="ECO:0000313" key="6">
    <source>
        <dbReference type="EMBL" id="ENH64599.1"/>
    </source>
</evidence>
<dbReference type="PANTHER" id="PTHR14387">
    <property type="entry name" value="THADA/DEATH RECEPTOR INTERACTING PROTEIN"/>
    <property type="match status" value="1"/>
</dbReference>
<dbReference type="InterPro" id="IPR016024">
    <property type="entry name" value="ARM-type_fold"/>
</dbReference>
<dbReference type="EMBL" id="KB730528">
    <property type="protein sequence ID" value="ENH64599.1"/>
    <property type="molecule type" value="Genomic_DNA"/>
</dbReference>
<dbReference type="Pfam" id="PF26523">
    <property type="entry name" value="Trm732_C"/>
    <property type="match status" value="1"/>
</dbReference>
<dbReference type="Proteomes" id="UP000016928">
    <property type="component" value="Unassembled WGS sequence"/>
</dbReference>
<evidence type="ECO:0008006" key="8">
    <source>
        <dbReference type="Google" id="ProtNLM"/>
    </source>
</evidence>
<dbReference type="Pfam" id="PF25151">
    <property type="entry name" value="TPR_Trm732_C"/>
    <property type="match status" value="1"/>
</dbReference>
<dbReference type="SUPFAM" id="SSF48371">
    <property type="entry name" value="ARM repeat"/>
    <property type="match status" value="1"/>
</dbReference>
<dbReference type="InterPro" id="IPR019442">
    <property type="entry name" value="THADA/TRM732_DUF2428"/>
</dbReference>
<comment type="similarity">
    <text evidence="1">Belongs to the THADA family.</text>
</comment>
<evidence type="ECO:0000256" key="2">
    <source>
        <dbReference type="ARBA" id="ARBA00022694"/>
    </source>
</evidence>
<feature type="domain" description="DUF2428" evidence="3">
    <location>
        <begin position="703"/>
        <end position="853"/>
    </location>
</feature>
<evidence type="ECO:0000259" key="3">
    <source>
        <dbReference type="Pfam" id="PF10350"/>
    </source>
</evidence>
<evidence type="ECO:0000259" key="4">
    <source>
        <dbReference type="Pfam" id="PF25150"/>
    </source>
</evidence>